<name>G8LSW9_ACECE</name>
<dbReference type="OrthoDB" id="9788304at2"/>
<dbReference type="InterPro" id="IPR025874">
    <property type="entry name" value="DZR"/>
</dbReference>
<protein>
    <recommendedName>
        <fullName evidence="1">DZANK-type domain-containing protein</fullName>
    </recommendedName>
</protein>
<dbReference type="Pfam" id="PF12773">
    <property type="entry name" value="DZR"/>
    <property type="match status" value="1"/>
</dbReference>
<dbReference type="Proteomes" id="UP000005435">
    <property type="component" value="Chromosome"/>
</dbReference>
<dbReference type="RefSeq" id="WP_014256981.1">
    <property type="nucleotide sequence ID" value="NC_016627.1"/>
</dbReference>
<feature type="domain" description="DZANK-type" evidence="1">
    <location>
        <begin position="91"/>
        <end position="185"/>
    </location>
</feature>
<reference evidence="2 3" key="2">
    <citation type="journal article" date="2012" name="Stand. Genomic Sci.">
        <title>Complete Genome Sequence of Clostridium clariflavum DSM 19732.</title>
        <authorList>
            <person name="Izquierdo J.A."/>
            <person name="Goodwin L."/>
            <person name="Davenport K.W."/>
            <person name="Teshima H."/>
            <person name="Bruce D."/>
            <person name="Detter C."/>
            <person name="Tapia R."/>
            <person name="Han S."/>
            <person name="Land M."/>
            <person name="Hauser L."/>
            <person name="Jeffries C.D."/>
            <person name="Han J."/>
            <person name="Pitluck S."/>
            <person name="Nolan M."/>
            <person name="Chen A."/>
            <person name="Huntemann M."/>
            <person name="Mavromatis K."/>
            <person name="Mikhailova N."/>
            <person name="Liolios K."/>
            <person name="Woyke T."/>
            <person name="Lynd L.R."/>
        </authorList>
    </citation>
    <scope>NUCLEOTIDE SEQUENCE [LARGE SCALE GENOMIC DNA]</scope>
    <source>
        <strain evidence="3">DSM 19732 / NBRC 101661 / EBR45</strain>
    </source>
</reference>
<keyword evidence="3" id="KW-1185">Reference proteome</keyword>
<dbReference type="eggNOG" id="ENOG50333JK">
    <property type="taxonomic scope" value="Bacteria"/>
</dbReference>
<reference evidence="3" key="1">
    <citation type="submission" date="2011-12" db="EMBL/GenBank/DDBJ databases">
        <title>Complete sequence of Clostridium clariflavum DSM 19732.</title>
        <authorList>
            <consortium name="US DOE Joint Genome Institute"/>
            <person name="Lucas S."/>
            <person name="Han J."/>
            <person name="Lapidus A."/>
            <person name="Cheng J.-F."/>
            <person name="Goodwin L."/>
            <person name="Pitluck S."/>
            <person name="Peters L."/>
            <person name="Teshima H."/>
            <person name="Detter J.C."/>
            <person name="Han C."/>
            <person name="Tapia R."/>
            <person name="Land M."/>
            <person name="Hauser L."/>
            <person name="Kyrpides N."/>
            <person name="Ivanova N."/>
            <person name="Pagani I."/>
            <person name="Kitzmiller T."/>
            <person name="Lynd L."/>
            <person name="Izquierdo J."/>
            <person name="Woyke T."/>
        </authorList>
    </citation>
    <scope>NUCLEOTIDE SEQUENCE [LARGE SCALE GENOMIC DNA]</scope>
    <source>
        <strain evidence="3">DSM 19732 / NBRC 101661 / EBR45</strain>
    </source>
</reference>
<dbReference type="EMBL" id="CP003065">
    <property type="protein sequence ID" value="AEV70482.1"/>
    <property type="molecule type" value="Genomic_DNA"/>
</dbReference>
<organism evidence="2 3">
    <name type="scientific">Acetivibrio clariflavus (strain DSM 19732 / NBRC 101661 / EBR45)</name>
    <name type="common">Clostridium clariflavum</name>
    <dbReference type="NCBI Taxonomy" id="720554"/>
    <lineage>
        <taxon>Bacteria</taxon>
        <taxon>Bacillati</taxon>
        <taxon>Bacillota</taxon>
        <taxon>Clostridia</taxon>
        <taxon>Eubacteriales</taxon>
        <taxon>Oscillospiraceae</taxon>
        <taxon>Acetivibrio</taxon>
    </lineage>
</organism>
<dbReference type="KEGG" id="ccl:Clocl_4046"/>
<evidence type="ECO:0000313" key="3">
    <source>
        <dbReference type="Proteomes" id="UP000005435"/>
    </source>
</evidence>
<evidence type="ECO:0000313" key="2">
    <source>
        <dbReference type="EMBL" id="AEV70482.1"/>
    </source>
</evidence>
<evidence type="ECO:0000259" key="1">
    <source>
        <dbReference type="Pfam" id="PF12773"/>
    </source>
</evidence>
<gene>
    <name evidence="2" type="ordered locus">Clocl_4046</name>
</gene>
<dbReference type="HOGENOM" id="CLU_117098_0_0_9"/>
<proteinExistence type="predicted"/>
<accession>G8LSW9</accession>
<sequence>MSFFEKLTSAGRDMAKKTKELADITKLNMQISSEEDKIKNNYIEIGKLYYELFSSNPDEKFAEFCSAITESRNKIEALKDQILEIKCVKKCCHCGAEITKSAVFCSACGKKVENDENITSANTEASGETDKNTEFSQNDKNFEAVENNNLSENTNEPQKAESTPRMCPSCNNAVPSDAKFCNNCGIKLE</sequence>
<dbReference type="AlphaFoldDB" id="G8LSW9"/>